<feature type="region of interest" description="Disordered" evidence="1">
    <location>
        <begin position="153"/>
        <end position="172"/>
    </location>
</feature>
<sequence>MAVTIKVNGTMNSLVHKGSSGFSIATMPDVCKTPSPGGPVPLPYPNISQSATLAKGTTTVKADGGMMIATKGSEFSLSNGDNPGVAGGVNSSTFMKESTWILYSFDVKMDGQNACRLTDKKLQNHENTVDLAGEFQSPREALLTLQAWVKECDGSVPKSKGGKKKSCQQLGREKHACMEEKIEDYRKKNPHKTPPPAPPGHPEPECGYPKPPVPPDPGYVTPPPGPGRSGIIQAAAAQGAASAKAAGLTGKAARKAVSRAIGKALKGRVFPDAAINLGGGKKLFVDFKFPCPKGQPSGHKRGSRNKLSKGNSNTRMSKDQRETYQALNQGTGSSKRTLSITPGGFHAY</sequence>
<dbReference type="Proteomes" id="UP000252884">
    <property type="component" value="Unassembled WGS sequence"/>
</dbReference>
<protein>
    <submittedName>
        <fullName evidence="2">Uncharacterized protein DUF4150</fullName>
    </submittedName>
</protein>
<feature type="compositionally biased region" description="Basic residues" evidence="1">
    <location>
        <begin position="298"/>
        <end position="307"/>
    </location>
</feature>
<dbReference type="AlphaFoldDB" id="A0A368Y8S6"/>
<evidence type="ECO:0000313" key="3">
    <source>
        <dbReference type="Proteomes" id="UP000252884"/>
    </source>
</evidence>
<gene>
    <name evidence="2" type="ORF">DES41_101341</name>
</gene>
<evidence type="ECO:0000313" key="2">
    <source>
        <dbReference type="EMBL" id="RCW75746.1"/>
    </source>
</evidence>
<feature type="region of interest" description="Disordered" evidence="1">
    <location>
        <begin position="185"/>
        <end position="231"/>
    </location>
</feature>
<feature type="region of interest" description="Disordered" evidence="1">
    <location>
        <begin position="293"/>
        <end position="348"/>
    </location>
</feature>
<reference evidence="2 3" key="1">
    <citation type="submission" date="2018-07" db="EMBL/GenBank/DDBJ databases">
        <title>Genomic Encyclopedia of Type Strains, Phase IV (KMG-IV): sequencing the most valuable type-strain genomes for metagenomic binning, comparative biology and taxonomic classification.</title>
        <authorList>
            <person name="Goeker M."/>
        </authorList>
    </citation>
    <scope>NUCLEOTIDE SEQUENCE [LARGE SCALE GENOMIC DNA]</scope>
    <source>
        <strain evidence="2 3">DSM 21634</strain>
    </source>
</reference>
<accession>A0A368Y8S6</accession>
<feature type="compositionally biased region" description="Pro residues" evidence="1">
    <location>
        <begin position="192"/>
        <end position="201"/>
    </location>
</feature>
<name>A0A368Y8S6_9BURK</name>
<keyword evidence="3" id="KW-1185">Reference proteome</keyword>
<proteinExistence type="predicted"/>
<feature type="compositionally biased region" description="Pro residues" evidence="1">
    <location>
        <begin position="209"/>
        <end position="226"/>
    </location>
</feature>
<comment type="caution">
    <text evidence="2">The sequence shown here is derived from an EMBL/GenBank/DDBJ whole genome shotgun (WGS) entry which is preliminary data.</text>
</comment>
<feature type="compositionally biased region" description="Polar residues" evidence="1">
    <location>
        <begin position="323"/>
        <end position="340"/>
    </location>
</feature>
<dbReference type="EMBL" id="QPJK01000001">
    <property type="protein sequence ID" value="RCW75746.1"/>
    <property type="molecule type" value="Genomic_DNA"/>
</dbReference>
<dbReference type="OrthoDB" id="272411at2"/>
<dbReference type="Pfam" id="PF13665">
    <property type="entry name" value="Tox-PAAR-like"/>
    <property type="match status" value="1"/>
</dbReference>
<evidence type="ECO:0000256" key="1">
    <source>
        <dbReference type="SAM" id="MobiDB-lite"/>
    </source>
</evidence>
<organism evidence="2 3">
    <name type="scientific">Pseudorhodoferax soli</name>
    <dbReference type="NCBI Taxonomy" id="545864"/>
    <lineage>
        <taxon>Bacteria</taxon>
        <taxon>Pseudomonadati</taxon>
        <taxon>Pseudomonadota</taxon>
        <taxon>Betaproteobacteria</taxon>
        <taxon>Burkholderiales</taxon>
        <taxon>Comamonadaceae</taxon>
    </lineage>
</organism>
<dbReference type="CDD" id="cd14740">
    <property type="entry name" value="PAAR_4"/>
    <property type="match status" value="1"/>
</dbReference>